<evidence type="ECO:0000256" key="10">
    <source>
        <dbReference type="ARBA" id="ARBA00042072"/>
    </source>
</evidence>
<keyword evidence="13" id="KW-1185">Reference proteome</keyword>
<evidence type="ECO:0000256" key="4">
    <source>
        <dbReference type="ARBA" id="ARBA00022553"/>
    </source>
</evidence>
<keyword evidence="3" id="KW-0963">Cytoplasm</keyword>
<dbReference type="EMBL" id="JAUSUF010000008">
    <property type="protein sequence ID" value="MDQ0150358.1"/>
    <property type="molecule type" value="Genomic_DNA"/>
</dbReference>
<reference evidence="12 13" key="1">
    <citation type="submission" date="2023-07" db="EMBL/GenBank/DDBJ databases">
        <title>Genomic Encyclopedia of Type Strains, Phase IV (KMG-IV): sequencing the most valuable type-strain genomes for metagenomic binning, comparative biology and taxonomic classification.</title>
        <authorList>
            <person name="Goeker M."/>
        </authorList>
    </citation>
    <scope>NUCLEOTIDE SEQUENCE [LARGE SCALE GENOMIC DNA]</scope>
    <source>
        <strain evidence="12 13">DSM 20694</strain>
    </source>
</reference>
<dbReference type="InterPro" id="IPR016152">
    <property type="entry name" value="PTrfase/Anion_transptr"/>
</dbReference>
<dbReference type="Proteomes" id="UP001228504">
    <property type="component" value="Unassembled WGS sequence"/>
</dbReference>
<dbReference type="InterPro" id="IPR002178">
    <property type="entry name" value="PTS_EIIA_type-2_dom"/>
</dbReference>
<proteinExistence type="predicted"/>
<keyword evidence="7" id="KW-0418">Kinase</keyword>
<keyword evidence="6" id="KW-0598">Phosphotransferase system</keyword>
<evidence type="ECO:0000256" key="5">
    <source>
        <dbReference type="ARBA" id="ARBA00022679"/>
    </source>
</evidence>
<comment type="caution">
    <text evidence="12">The sequence shown here is derived from an EMBL/GenBank/DDBJ whole genome shotgun (WGS) entry which is preliminary data.</text>
</comment>
<keyword evidence="2" id="KW-0813">Transport</keyword>
<evidence type="ECO:0000313" key="13">
    <source>
        <dbReference type="Proteomes" id="UP001228504"/>
    </source>
</evidence>
<evidence type="ECO:0000256" key="7">
    <source>
        <dbReference type="ARBA" id="ARBA00022777"/>
    </source>
</evidence>
<dbReference type="Pfam" id="PF00359">
    <property type="entry name" value="PTS_EIIA_2"/>
    <property type="match status" value="1"/>
</dbReference>
<dbReference type="PROSITE" id="PS51094">
    <property type="entry name" value="PTS_EIIA_TYPE_2"/>
    <property type="match status" value="1"/>
</dbReference>
<gene>
    <name evidence="12" type="ORF">J2S18_002301</name>
</gene>
<accession>A0ABT9UVM1</accession>
<sequence length="153" mass="17187">MNYVIGDLVIKDFIKVKQNCTSWQNAIETGTSLLEDKGIVENRYKEEIINNFNDLGPYMVIAPGIVLSHARPEAGVNETGISLVTLEEPINFGSEQNDPVKLVVTLAAKDNTSHLELLSNLMDIFMNSEDLNKIFEAKSENEILEVLKKYKEN</sequence>
<dbReference type="CDD" id="cd00211">
    <property type="entry name" value="PTS_IIA_fru"/>
    <property type="match status" value="1"/>
</dbReference>
<dbReference type="InterPro" id="IPR051351">
    <property type="entry name" value="Ascorbate-PTS_EIIA_comp"/>
</dbReference>
<evidence type="ECO:0000256" key="6">
    <source>
        <dbReference type="ARBA" id="ARBA00022683"/>
    </source>
</evidence>
<evidence type="ECO:0000256" key="9">
    <source>
        <dbReference type="ARBA" id="ARBA00041175"/>
    </source>
</evidence>
<comment type="subcellular location">
    <subcellularLocation>
        <location evidence="1">Cytoplasm</location>
    </subcellularLocation>
</comment>
<evidence type="ECO:0000256" key="3">
    <source>
        <dbReference type="ARBA" id="ARBA00022490"/>
    </source>
</evidence>
<feature type="domain" description="PTS EIIA type-2" evidence="11">
    <location>
        <begin position="7"/>
        <end position="150"/>
    </location>
</feature>
<protein>
    <recommendedName>
        <fullName evidence="9">Ascorbate-specific PTS system EIIA component</fullName>
    </recommendedName>
    <alternativeName>
        <fullName evidence="10">Ascorbate-specific phosphotransferase enzyme IIA component</fullName>
    </alternativeName>
</protein>
<keyword evidence="5" id="KW-0808">Transferase</keyword>
<evidence type="ECO:0000313" key="12">
    <source>
        <dbReference type="EMBL" id="MDQ0150358.1"/>
    </source>
</evidence>
<dbReference type="Gene3D" id="3.40.930.10">
    <property type="entry name" value="Mannitol-specific EII, Chain A"/>
    <property type="match status" value="1"/>
</dbReference>
<name>A0ABT9UVM1_9FIRM</name>
<dbReference type="SUPFAM" id="SSF55804">
    <property type="entry name" value="Phoshotransferase/anion transport protein"/>
    <property type="match status" value="1"/>
</dbReference>
<dbReference type="PANTHER" id="PTHR36203:SF1">
    <property type="entry name" value="ASCORBATE-SPECIFIC PTS SYSTEM EIIA COMPONENT"/>
    <property type="match status" value="1"/>
</dbReference>
<organism evidence="12 13">
    <name type="scientific">Eubacterium multiforme</name>
    <dbReference type="NCBI Taxonomy" id="83339"/>
    <lineage>
        <taxon>Bacteria</taxon>
        <taxon>Bacillati</taxon>
        <taxon>Bacillota</taxon>
        <taxon>Clostridia</taxon>
        <taxon>Eubacteriales</taxon>
        <taxon>Eubacteriaceae</taxon>
        <taxon>Eubacterium</taxon>
    </lineage>
</organism>
<evidence type="ECO:0000256" key="1">
    <source>
        <dbReference type="ARBA" id="ARBA00004496"/>
    </source>
</evidence>
<keyword evidence="4" id="KW-0597">Phosphoprotein</keyword>
<dbReference type="RefSeq" id="WP_307486997.1">
    <property type="nucleotide sequence ID" value="NZ_JAUSUF010000008.1"/>
</dbReference>
<evidence type="ECO:0000259" key="11">
    <source>
        <dbReference type="PROSITE" id="PS51094"/>
    </source>
</evidence>
<evidence type="ECO:0000256" key="8">
    <source>
        <dbReference type="ARBA" id="ARBA00037387"/>
    </source>
</evidence>
<comment type="function">
    <text evidence="8">The phosphoenolpyruvate-dependent sugar phosphotransferase system (sugar PTS), a major carbohydrate active transport system, catalyzes the phosphorylation of incoming sugar substrates concomitantly with their translocation across the cell membrane. The enzyme II UlaABC PTS system is involved in ascorbate transport.</text>
</comment>
<dbReference type="PANTHER" id="PTHR36203">
    <property type="entry name" value="ASCORBATE-SPECIFIC PTS SYSTEM EIIA COMPONENT"/>
    <property type="match status" value="1"/>
</dbReference>
<evidence type="ECO:0000256" key="2">
    <source>
        <dbReference type="ARBA" id="ARBA00022448"/>
    </source>
</evidence>